<dbReference type="SUPFAM" id="SSF53271">
    <property type="entry name" value="PRTase-like"/>
    <property type="match status" value="1"/>
</dbReference>
<dbReference type="AlphaFoldDB" id="A0A916X7N0"/>
<dbReference type="EMBL" id="BMGG01000001">
    <property type="protein sequence ID" value="GGC46787.1"/>
    <property type="molecule type" value="Genomic_DNA"/>
</dbReference>
<dbReference type="Gene3D" id="3.30.1310.20">
    <property type="entry name" value="PRTase-like"/>
    <property type="match status" value="1"/>
</dbReference>
<evidence type="ECO:0000313" key="3">
    <source>
        <dbReference type="Proteomes" id="UP000637002"/>
    </source>
</evidence>
<keyword evidence="2" id="KW-0328">Glycosyltransferase</keyword>
<dbReference type="Proteomes" id="UP000637002">
    <property type="component" value="Unassembled WGS sequence"/>
</dbReference>
<dbReference type="CDD" id="cd06223">
    <property type="entry name" value="PRTases_typeI"/>
    <property type="match status" value="1"/>
</dbReference>
<dbReference type="GO" id="GO:0016757">
    <property type="term" value="F:glycosyltransferase activity"/>
    <property type="evidence" value="ECO:0007669"/>
    <property type="project" value="UniProtKB-KW"/>
</dbReference>
<reference evidence="2" key="1">
    <citation type="journal article" date="2014" name="Int. J. Syst. Evol. Microbiol.">
        <title>Complete genome sequence of Corynebacterium casei LMG S-19264T (=DSM 44701T), isolated from a smear-ripened cheese.</title>
        <authorList>
            <consortium name="US DOE Joint Genome Institute (JGI-PGF)"/>
            <person name="Walter F."/>
            <person name="Albersmeier A."/>
            <person name="Kalinowski J."/>
            <person name="Ruckert C."/>
        </authorList>
    </citation>
    <scope>NUCLEOTIDE SEQUENCE</scope>
    <source>
        <strain evidence="2">CGMCC 1.12919</strain>
    </source>
</reference>
<gene>
    <name evidence="2" type="ORF">GCM10010994_02400</name>
</gene>
<dbReference type="InterPro" id="IPR000836">
    <property type="entry name" value="PRTase_dom"/>
</dbReference>
<keyword evidence="2" id="KW-0808">Transferase</keyword>
<accession>A0A916X7N0</accession>
<dbReference type="Pfam" id="PF00156">
    <property type="entry name" value="Pribosyltran"/>
    <property type="match status" value="1"/>
</dbReference>
<protein>
    <submittedName>
        <fullName evidence="2">Phosphoribosyltransferase</fullName>
    </submittedName>
</protein>
<keyword evidence="3" id="KW-1185">Reference proteome</keyword>
<sequence>MLALPRGGVPVAFEAARALDAELDVLLVRKIGAPGQPELALGAIVGGAEPVLVLNDDLVRAIAPPPGYIAAAEARALAEIERRRTRYGGWPGTQVRGRTVIVIDDGIATGATVRAALQAICRGGPARLVLAVPVAPADALPDLAPLCDELVCLATLDPFRAVGLAYEDFSQTSDEEVVALLEQARGTGDRGDSLER</sequence>
<feature type="domain" description="Phosphoribosyltransferase" evidence="1">
    <location>
        <begin position="2"/>
        <end position="137"/>
    </location>
</feature>
<evidence type="ECO:0000313" key="2">
    <source>
        <dbReference type="EMBL" id="GGC46787.1"/>
    </source>
</evidence>
<dbReference type="InterPro" id="IPR029057">
    <property type="entry name" value="PRTase-like"/>
</dbReference>
<comment type="caution">
    <text evidence="2">The sequence shown here is derived from an EMBL/GenBank/DDBJ whole genome shotgun (WGS) entry which is preliminary data.</text>
</comment>
<organism evidence="2 3">
    <name type="scientific">Chelatococcus reniformis</name>
    <dbReference type="NCBI Taxonomy" id="1494448"/>
    <lineage>
        <taxon>Bacteria</taxon>
        <taxon>Pseudomonadati</taxon>
        <taxon>Pseudomonadota</taxon>
        <taxon>Alphaproteobacteria</taxon>
        <taxon>Hyphomicrobiales</taxon>
        <taxon>Chelatococcaceae</taxon>
        <taxon>Chelatococcus</taxon>
    </lineage>
</organism>
<reference evidence="2" key="2">
    <citation type="submission" date="2020-09" db="EMBL/GenBank/DDBJ databases">
        <authorList>
            <person name="Sun Q."/>
            <person name="Zhou Y."/>
        </authorList>
    </citation>
    <scope>NUCLEOTIDE SEQUENCE</scope>
    <source>
        <strain evidence="2">CGMCC 1.12919</strain>
    </source>
</reference>
<evidence type="ECO:0000259" key="1">
    <source>
        <dbReference type="Pfam" id="PF00156"/>
    </source>
</evidence>
<dbReference type="Gene3D" id="3.40.50.2020">
    <property type="match status" value="1"/>
</dbReference>
<proteinExistence type="predicted"/>
<name>A0A916X7N0_9HYPH</name>